<feature type="signal peptide" evidence="1">
    <location>
        <begin position="1"/>
        <end position="20"/>
    </location>
</feature>
<name>A0A6H0XQK0_9PEZI</name>
<dbReference type="AlphaFoldDB" id="A0A6H0XQK0"/>
<organism evidence="2 3">
    <name type="scientific">Peltaster fructicola</name>
    <dbReference type="NCBI Taxonomy" id="286661"/>
    <lineage>
        <taxon>Eukaryota</taxon>
        <taxon>Fungi</taxon>
        <taxon>Dikarya</taxon>
        <taxon>Ascomycota</taxon>
        <taxon>Pezizomycotina</taxon>
        <taxon>Dothideomycetes</taxon>
        <taxon>Dothideomycetes incertae sedis</taxon>
        <taxon>Peltaster</taxon>
    </lineage>
</organism>
<evidence type="ECO:0000313" key="2">
    <source>
        <dbReference type="EMBL" id="QIW96917.1"/>
    </source>
</evidence>
<reference evidence="2 3" key="1">
    <citation type="journal article" date="2016" name="Sci. Rep.">
        <title>Peltaster fructicola genome reveals evolution from an invasive phytopathogen to an ectophytic parasite.</title>
        <authorList>
            <person name="Xu C."/>
            <person name="Chen H."/>
            <person name="Gleason M.L."/>
            <person name="Xu J.R."/>
            <person name="Liu H."/>
            <person name="Zhang R."/>
            <person name="Sun G."/>
        </authorList>
    </citation>
    <scope>NUCLEOTIDE SEQUENCE [LARGE SCALE GENOMIC DNA]</scope>
    <source>
        <strain evidence="2 3">LNHT1506</strain>
    </source>
</reference>
<sequence>MHYTTVLAGTIAALCTTAAATSGYDVVNYCSDKKYLTISNNEQGVLSYNDELPAGTSRHYDIVGDHSLAVANSTDYWNPSTAKLVLGTNSAGGVLYYAMGIANSYPLQGRATTFTSSSCPNITTPDGSTKGCGDNNISFKWTLCTDVILGGPI</sequence>
<evidence type="ECO:0008006" key="4">
    <source>
        <dbReference type="Google" id="ProtNLM"/>
    </source>
</evidence>
<keyword evidence="3" id="KW-1185">Reference proteome</keyword>
<dbReference type="InterPro" id="IPR006771">
    <property type="entry name" value="CetA-like"/>
</dbReference>
<feature type="chain" id="PRO_5026206388" description="ML-like domain-containing protein" evidence="1">
    <location>
        <begin position="21"/>
        <end position="153"/>
    </location>
</feature>
<dbReference type="Pfam" id="PF04681">
    <property type="entry name" value="Bys1"/>
    <property type="match status" value="1"/>
</dbReference>
<evidence type="ECO:0000313" key="3">
    <source>
        <dbReference type="Proteomes" id="UP000503462"/>
    </source>
</evidence>
<dbReference type="Proteomes" id="UP000503462">
    <property type="component" value="Chromosome 2"/>
</dbReference>
<protein>
    <recommendedName>
        <fullName evidence="4">ML-like domain-containing protein</fullName>
    </recommendedName>
</protein>
<evidence type="ECO:0000256" key="1">
    <source>
        <dbReference type="SAM" id="SignalP"/>
    </source>
</evidence>
<dbReference type="OrthoDB" id="3682664at2759"/>
<proteinExistence type="predicted"/>
<dbReference type="EMBL" id="CP051140">
    <property type="protein sequence ID" value="QIW96917.1"/>
    <property type="molecule type" value="Genomic_DNA"/>
</dbReference>
<keyword evidence="1" id="KW-0732">Signal</keyword>
<accession>A0A6H0XQK0</accession>
<gene>
    <name evidence="2" type="ORF">AMS68_002435</name>
</gene>